<dbReference type="PANTHER" id="PTHR30055:SF242">
    <property type="entry name" value="HTH-TYPE TRANSCRIPTIONAL REPRESSOR KSTR"/>
    <property type="match status" value="1"/>
</dbReference>
<dbReference type="InterPro" id="IPR041642">
    <property type="entry name" value="KstR_C"/>
</dbReference>
<protein>
    <submittedName>
        <fullName evidence="4">TetR/AcrR family transcriptional regulator</fullName>
    </submittedName>
</protein>
<accession>A0ABW1G6Z9</accession>
<dbReference type="Pfam" id="PF17925">
    <property type="entry name" value="TetR_C_20"/>
    <property type="match status" value="1"/>
</dbReference>
<dbReference type="Proteomes" id="UP001596174">
    <property type="component" value="Unassembled WGS sequence"/>
</dbReference>
<dbReference type="RefSeq" id="WP_380586802.1">
    <property type="nucleotide sequence ID" value="NZ_JBHSQJ010000102.1"/>
</dbReference>
<reference evidence="5" key="1">
    <citation type="journal article" date="2019" name="Int. J. Syst. Evol. Microbiol.">
        <title>The Global Catalogue of Microorganisms (GCM) 10K type strain sequencing project: providing services to taxonomists for standard genome sequencing and annotation.</title>
        <authorList>
            <consortium name="The Broad Institute Genomics Platform"/>
            <consortium name="The Broad Institute Genome Sequencing Center for Infectious Disease"/>
            <person name="Wu L."/>
            <person name="Ma J."/>
        </authorList>
    </citation>
    <scope>NUCLEOTIDE SEQUENCE [LARGE SCALE GENOMIC DNA]</scope>
    <source>
        <strain evidence="5">JCM 4816</strain>
    </source>
</reference>
<evidence type="ECO:0000256" key="2">
    <source>
        <dbReference type="PROSITE-ProRule" id="PRU00335"/>
    </source>
</evidence>
<dbReference type="PANTHER" id="PTHR30055">
    <property type="entry name" value="HTH-TYPE TRANSCRIPTIONAL REGULATOR RUTR"/>
    <property type="match status" value="1"/>
</dbReference>
<keyword evidence="1 2" id="KW-0238">DNA-binding</keyword>
<organism evidence="4 5">
    <name type="scientific">Streptacidiphilus monticola</name>
    <dbReference type="NCBI Taxonomy" id="2161674"/>
    <lineage>
        <taxon>Bacteria</taxon>
        <taxon>Bacillati</taxon>
        <taxon>Actinomycetota</taxon>
        <taxon>Actinomycetes</taxon>
        <taxon>Kitasatosporales</taxon>
        <taxon>Streptomycetaceae</taxon>
        <taxon>Streptacidiphilus</taxon>
    </lineage>
</organism>
<evidence type="ECO:0000313" key="4">
    <source>
        <dbReference type="EMBL" id="MFC5910153.1"/>
    </source>
</evidence>
<dbReference type="Pfam" id="PF00440">
    <property type="entry name" value="TetR_N"/>
    <property type="match status" value="1"/>
</dbReference>
<evidence type="ECO:0000256" key="1">
    <source>
        <dbReference type="ARBA" id="ARBA00023125"/>
    </source>
</evidence>
<evidence type="ECO:0000259" key="3">
    <source>
        <dbReference type="PROSITE" id="PS50977"/>
    </source>
</evidence>
<dbReference type="SUPFAM" id="SSF46689">
    <property type="entry name" value="Homeodomain-like"/>
    <property type="match status" value="1"/>
</dbReference>
<sequence length="210" mass="22718">MSKVDLAPRPVEAMSPRQLERRKHLVDAALALVCEIGVERVQMKQVSERSGVALGTTYRYFSSKDHLLAAAVADWRSLLLADLAAELRGPAGPASATERVVRFVHRGMRAFQRQPNLAHLLVSVTVSTDPFASEAVDAMAASGRASLQAVLPPELPPADREVIPRLIEAAWHSELVAWVTGRSTLADAFSRLDSVIRLVLAPYTPVAPAA</sequence>
<gene>
    <name evidence="4" type="ORF">ACFP3V_23400</name>
</gene>
<dbReference type="EMBL" id="JBHSQJ010000102">
    <property type="protein sequence ID" value="MFC5910153.1"/>
    <property type="molecule type" value="Genomic_DNA"/>
</dbReference>
<keyword evidence="5" id="KW-1185">Reference proteome</keyword>
<dbReference type="InterPro" id="IPR001647">
    <property type="entry name" value="HTH_TetR"/>
</dbReference>
<proteinExistence type="predicted"/>
<name>A0ABW1G6Z9_9ACTN</name>
<feature type="domain" description="HTH tetR-type" evidence="3">
    <location>
        <begin position="19"/>
        <end position="79"/>
    </location>
</feature>
<evidence type="ECO:0000313" key="5">
    <source>
        <dbReference type="Proteomes" id="UP001596174"/>
    </source>
</evidence>
<comment type="caution">
    <text evidence="4">The sequence shown here is derived from an EMBL/GenBank/DDBJ whole genome shotgun (WGS) entry which is preliminary data.</text>
</comment>
<dbReference type="InterPro" id="IPR009057">
    <property type="entry name" value="Homeodomain-like_sf"/>
</dbReference>
<dbReference type="PROSITE" id="PS50977">
    <property type="entry name" value="HTH_TETR_2"/>
    <property type="match status" value="1"/>
</dbReference>
<feature type="DNA-binding region" description="H-T-H motif" evidence="2">
    <location>
        <begin position="42"/>
        <end position="61"/>
    </location>
</feature>
<dbReference type="Gene3D" id="1.10.357.10">
    <property type="entry name" value="Tetracycline Repressor, domain 2"/>
    <property type="match status" value="1"/>
</dbReference>
<dbReference type="PRINTS" id="PR00455">
    <property type="entry name" value="HTHTETR"/>
</dbReference>
<dbReference type="InterPro" id="IPR050109">
    <property type="entry name" value="HTH-type_TetR-like_transc_reg"/>
</dbReference>